<feature type="region of interest" description="Disordered" evidence="2">
    <location>
        <begin position="58"/>
        <end position="153"/>
    </location>
</feature>
<evidence type="ECO:0000256" key="2">
    <source>
        <dbReference type="SAM" id="MobiDB-lite"/>
    </source>
</evidence>
<protein>
    <submittedName>
        <fullName evidence="3">Uncharacterized protein</fullName>
    </submittedName>
</protein>
<dbReference type="STRING" id="357750.A0A2S6C1P5"/>
<evidence type="ECO:0000313" key="3">
    <source>
        <dbReference type="EMBL" id="PPJ53616.1"/>
    </source>
</evidence>
<organism evidence="3 4">
    <name type="scientific">Cercospora berteroae</name>
    <dbReference type="NCBI Taxonomy" id="357750"/>
    <lineage>
        <taxon>Eukaryota</taxon>
        <taxon>Fungi</taxon>
        <taxon>Dikarya</taxon>
        <taxon>Ascomycota</taxon>
        <taxon>Pezizomycotina</taxon>
        <taxon>Dothideomycetes</taxon>
        <taxon>Dothideomycetidae</taxon>
        <taxon>Mycosphaerellales</taxon>
        <taxon>Mycosphaerellaceae</taxon>
        <taxon>Cercospora</taxon>
    </lineage>
</organism>
<feature type="region of interest" description="Disordered" evidence="2">
    <location>
        <begin position="1"/>
        <end position="35"/>
    </location>
</feature>
<evidence type="ECO:0000256" key="1">
    <source>
        <dbReference type="SAM" id="Coils"/>
    </source>
</evidence>
<feature type="compositionally biased region" description="Acidic residues" evidence="2">
    <location>
        <begin position="520"/>
        <end position="540"/>
    </location>
</feature>
<keyword evidence="1" id="KW-0175">Coiled coil</keyword>
<feature type="region of interest" description="Disordered" evidence="2">
    <location>
        <begin position="167"/>
        <end position="214"/>
    </location>
</feature>
<name>A0A2S6C1P5_9PEZI</name>
<gene>
    <name evidence="3" type="ORF">CBER1_00825</name>
</gene>
<dbReference type="Proteomes" id="UP000237631">
    <property type="component" value="Unassembled WGS sequence"/>
</dbReference>
<feature type="region of interest" description="Disordered" evidence="2">
    <location>
        <begin position="500"/>
        <end position="591"/>
    </location>
</feature>
<reference evidence="4" key="1">
    <citation type="journal article" date="2017" name="bioRxiv">
        <title>Conservation of a gene cluster reveals novel cercosporin biosynthetic mechanisms and extends production to the genus Colletotrichum.</title>
        <authorList>
            <person name="de Jonge R."/>
            <person name="Ebert M.K."/>
            <person name="Huitt-Roehl C.R."/>
            <person name="Pal P."/>
            <person name="Suttle J.C."/>
            <person name="Spanner R.E."/>
            <person name="Neubauer J.D."/>
            <person name="Jurick W.M.II."/>
            <person name="Stott K.A."/>
            <person name="Secor G.A."/>
            <person name="Thomma B.P.H.J."/>
            <person name="Van de Peer Y."/>
            <person name="Townsend C.A."/>
            <person name="Bolton M.D."/>
        </authorList>
    </citation>
    <scope>NUCLEOTIDE SEQUENCE [LARGE SCALE GENOMIC DNA]</scope>
    <source>
        <strain evidence="4">CBS538.71</strain>
    </source>
</reference>
<keyword evidence="4" id="KW-1185">Reference proteome</keyword>
<proteinExistence type="predicted"/>
<dbReference type="EMBL" id="PNEN01000577">
    <property type="protein sequence ID" value="PPJ53616.1"/>
    <property type="molecule type" value="Genomic_DNA"/>
</dbReference>
<evidence type="ECO:0000313" key="4">
    <source>
        <dbReference type="Proteomes" id="UP000237631"/>
    </source>
</evidence>
<feature type="compositionally biased region" description="Basic and acidic residues" evidence="2">
    <location>
        <begin position="195"/>
        <end position="211"/>
    </location>
</feature>
<dbReference type="OrthoDB" id="3905365at2759"/>
<feature type="compositionally biased region" description="Polar residues" evidence="2">
    <location>
        <begin position="9"/>
        <end position="21"/>
    </location>
</feature>
<accession>A0A2S6C1P5</accession>
<feature type="coiled-coil region" evidence="1">
    <location>
        <begin position="359"/>
        <end position="393"/>
    </location>
</feature>
<feature type="compositionally biased region" description="Basic and acidic residues" evidence="2">
    <location>
        <begin position="108"/>
        <end position="121"/>
    </location>
</feature>
<sequence>MAAPDDEQNAQPETSASTPNSTPAPHSASKAAHAPKDRACPFCGQAFTSSSLGRHLDLYIRPKNPKPPDGVHDVDEIRKLRGGITRRQPRTSGRAEGGAASGSNARNSVDHSATRQGGRGDGDDEEEHAASTAHAGQETPIQSPVNPKDVQEPTSFFNKANWQATGVINNLPPRAPSRSASDHPPAPSGQAQRIQDMRRDAGGSRVQRPEYEGGDSMWRLQEAAEMGRAAEMALREVLGSLEAAAKKVEPKLLYNDFDFFSLSFPGLCLAILPSPTTLFSPAPFASAESWTIGAPGLRQYEAMIRLMNERINRRQQNDPVPDSVLFKHHTHLSGAWEHWERMPESDRTSAWQLEILRSFTRSQERNEQLQTEIDRLHQHNQHLEAEYDRLSRCQLPREYLTHPPNTIPVPPAVMKEVNRSGASMLAAQANYNVETVISKWRSTIRANTRSSRTTAPSAASRPQIYNESGAKALQEDMVMNGSVWRVQGPMPRASNMDWQHEKERMSYETPPNPGAVVGSADDEATPNNDADADGETEELDANDRANSLAKRRRLEGASACGSPESSALNGNGKRPLNGRGGGPRILKENTR</sequence>
<comment type="caution">
    <text evidence="3">The sequence shown here is derived from an EMBL/GenBank/DDBJ whole genome shotgun (WGS) entry which is preliminary data.</text>
</comment>
<feature type="compositionally biased region" description="Low complexity" evidence="2">
    <location>
        <begin position="23"/>
        <end position="32"/>
    </location>
</feature>
<feature type="compositionally biased region" description="Basic and acidic residues" evidence="2">
    <location>
        <begin position="69"/>
        <end position="79"/>
    </location>
</feature>
<dbReference type="AlphaFoldDB" id="A0A2S6C1P5"/>